<evidence type="ECO:0000313" key="3">
    <source>
        <dbReference type="Proteomes" id="UP000182334"/>
    </source>
</evidence>
<name>A0A1L0C3C5_9ASCO</name>
<reference evidence="2 3" key="1">
    <citation type="submission" date="2016-10" db="EMBL/GenBank/DDBJ databases">
        <authorList>
            <person name="de Groot N.N."/>
        </authorList>
    </citation>
    <scope>NUCLEOTIDE SEQUENCE [LARGE SCALE GENOMIC DNA]</scope>
    <source>
        <strain evidence="2 3">CBS 141442</strain>
    </source>
</reference>
<accession>A0A1L0C3C5</accession>
<protein>
    <submittedName>
        <fullName evidence="2">CIC11C00000004436</fullName>
    </submittedName>
</protein>
<feature type="region of interest" description="Disordered" evidence="1">
    <location>
        <begin position="395"/>
        <end position="422"/>
    </location>
</feature>
<dbReference type="AlphaFoldDB" id="A0A1L0C3C5"/>
<gene>
    <name evidence="2" type="ORF">SAMEA4029010_CIC11G00000004436</name>
</gene>
<dbReference type="EMBL" id="LT635761">
    <property type="protein sequence ID" value="SGZ57290.1"/>
    <property type="molecule type" value="Genomic_DNA"/>
</dbReference>
<evidence type="ECO:0000256" key="1">
    <source>
        <dbReference type="SAM" id="MobiDB-lite"/>
    </source>
</evidence>
<dbReference type="OrthoDB" id="4077392at2759"/>
<dbReference type="Proteomes" id="UP000182334">
    <property type="component" value="Chromosome VI"/>
</dbReference>
<organism evidence="2 3">
    <name type="scientific">Sungouiella intermedia</name>
    <dbReference type="NCBI Taxonomy" id="45354"/>
    <lineage>
        <taxon>Eukaryota</taxon>
        <taxon>Fungi</taxon>
        <taxon>Dikarya</taxon>
        <taxon>Ascomycota</taxon>
        <taxon>Saccharomycotina</taxon>
        <taxon>Pichiomycetes</taxon>
        <taxon>Metschnikowiaceae</taxon>
        <taxon>Sungouiella</taxon>
    </lineage>
</organism>
<sequence length="528" mass="60912">MTSLYLSHEPPTETTFSTKRIYTDYPTIRSDESHFDFSDVTLSQTLALIKYIGLCGYTEFDMVHIVIARLRNAIVILLKRCVRANREEYSEFIYALQKNSDMVMEKLVVRCINECCQQVELSTCHLVIKEVYSLVALIYSLTNPINLPRILTEDYGLPAQHGLSVSSIQTNYLLEALHDFRNALNVYYGTLEGDRTDDTSVNLTPLKLYTSMMLYTLEKTSQTITTLTSNAVPTNVLFLYFKTLLQGHNVLITDIEHFENFVCHFRDVDQLALKLKYTPLYDFQKSLIKPTFLLIISEFPLHPLTWCTPAQSVNYIQMFVDVFNGIYDENLYIEQIWDNSSKRETTVIRKKGTNDRMDAGPYMLPIGNLEPLPVPDFVKVFDGLDMSTAESPENLVFSPRIGSSDDPLVSDSPGDSPELKIGSSHMHQDYHILKSSENHRDCQVSESTTNRQPYQHHNIQDIQNSHVYSRSHVPTDKEYLQVYQLNELVALDVKDARAELEKKLRNRVFLRDSSCFKCKYVPWHKHKF</sequence>
<evidence type="ECO:0000313" key="2">
    <source>
        <dbReference type="EMBL" id="SGZ57290.1"/>
    </source>
</evidence>
<keyword evidence="3" id="KW-1185">Reference proteome</keyword>
<proteinExistence type="predicted"/>